<comment type="caution">
    <text evidence="1">The sequence shown here is derived from an EMBL/GenBank/DDBJ whole genome shotgun (WGS) entry which is preliminary data.</text>
</comment>
<dbReference type="Gene3D" id="3.30.420.10">
    <property type="entry name" value="Ribonuclease H-like superfamily/Ribonuclease H"/>
    <property type="match status" value="1"/>
</dbReference>
<proteinExistence type="predicted"/>
<accession>A0A9Q3PDH6</accession>
<gene>
    <name evidence="1" type="ORF">O181_096970</name>
</gene>
<protein>
    <submittedName>
        <fullName evidence="1">Uncharacterized protein</fullName>
    </submittedName>
</protein>
<evidence type="ECO:0000313" key="2">
    <source>
        <dbReference type="Proteomes" id="UP000765509"/>
    </source>
</evidence>
<dbReference type="EMBL" id="AVOT02065048">
    <property type="protein sequence ID" value="MBW0557255.1"/>
    <property type="molecule type" value="Genomic_DNA"/>
</dbReference>
<dbReference type="GO" id="GO:0003676">
    <property type="term" value="F:nucleic acid binding"/>
    <property type="evidence" value="ECO:0007669"/>
    <property type="project" value="InterPro"/>
</dbReference>
<name>A0A9Q3PDH6_9BASI</name>
<sequence length="126" mass="14561">MFTKIIIERDPKFTSALCKNLHQLFSAKLSLSTAHRSQNDVLAKRMIQNLEDMVIRSCAYGLEIKDWDAFSYDWLNLLPALELAYKTSIDVRTNQITAIVERGWNPRLPQDFLRKDLVEIDTTADS</sequence>
<dbReference type="InterPro" id="IPR036397">
    <property type="entry name" value="RNaseH_sf"/>
</dbReference>
<evidence type="ECO:0000313" key="1">
    <source>
        <dbReference type="EMBL" id="MBW0557255.1"/>
    </source>
</evidence>
<dbReference type="AlphaFoldDB" id="A0A9Q3PDH6"/>
<organism evidence="1 2">
    <name type="scientific">Austropuccinia psidii MF-1</name>
    <dbReference type="NCBI Taxonomy" id="1389203"/>
    <lineage>
        <taxon>Eukaryota</taxon>
        <taxon>Fungi</taxon>
        <taxon>Dikarya</taxon>
        <taxon>Basidiomycota</taxon>
        <taxon>Pucciniomycotina</taxon>
        <taxon>Pucciniomycetes</taxon>
        <taxon>Pucciniales</taxon>
        <taxon>Sphaerophragmiaceae</taxon>
        <taxon>Austropuccinia</taxon>
    </lineage>
</organism>
<reference evidence="1" key="1">
    <citation type="submission" date="2021-03" db="EMBL/GenBank/DDBJ databases">
        <title>Draft genome sequence of rust myrtle Austropuccinia psidii MF-1, a brazilian biotype.</title>
        <authorList>
            <person name="Quecine M.C."/>
            <person name="Pachon D.M.R."/>
            <person name="Bonatelli M.L."/>
            <person name="Correr F.H."/>
            <person name="Franceschini L.M."/>
            <person name="Leite T.F."/>
            <person name="Margarido G.R.A."/>
            <person name="Almeida C.A."/>
            <person name="Ferrarezi J.A."/>
            <person name="Labate C.A."/>
        </authorList>
    </citation>
    <scope>NUCLEOTIDE SEQUENCE</scope>
    <source>
        <strain evidence="1">MF-1</strain>
    </source>
</reference>
<dbReference type="Proteomes" id="UP000765509">
    <property type="component" value="Unassembled WGS sequence"/>
</dbReference>
<keyword evidence="2" id="KW-1185">Reference proteome</keyword>